<evidence type="ECO:0000256" key="1">
    <source>
        <dbReference type="SAM" id="MobiDB-lite"/>
    </source>
</evidence>
<dbReference type="EMBL" id="JALJOQ010000001">
    <property type="protein sequence ID" value="KAK9814924.1"/>
    <property type="molecule type" value="Genomic_DNA"/>
</dbReference>
<organism evidence="2 3">
    <name type="scientific">Symbiochloris irregularis</name>
    <dbReference type="NCBI Taxonomy" id="706552"/>
    <lineage>
        <taxon>Eukaryota</taxon>
        <taxon>Viridiplantae</taxon>
        <taxon>Chlorophyta</taxon>
        <taxon>core chlorophytes</taxon>
        <taxon>Trebouxiophyceae</taxon>
        <taxon>Trebouxiales</taxon>
        <taxon>Trebouxiaceae</taxon>
        <taxon>Symbiochloris</taxon>
    </lineage>
</organism>
<keyword evidence="3" id="KW-1185">Reference proteome</keyword>
<name>A0AAW1Q3J2_9CHLO</name>
<feature type="region of interest" description="Disordered" evidence="1">
    <location>
        <begin position="330"/>
        <end position="354"/>
    </location>
</feature>
<protein>
    <submittedName>
        <fullName evidence="2">Uncharacterized protein</fullName>
    </submittedName>
</protein>
<reference evidence="2 3" key="1">
    <citation type="journal article" date="2024" name="Nat. Commun.">
        <title>Phylogenomics reveals the evolutionary origins of lichenization in chlorophyte algae.</title>
        <authorList>
            <person name="Puginier C."/>
            <person name="Libourel C."/>
            <person name="Otte J."/>
            <person name="Skaloud P."/>
            <person name="Haon M."/>
            <person name="Grisel S."/>
            <person name="Petersen M."/>
            <person name="Berrin J.G."/>
            <person name="Delaux P.M."/>
            <person name="Dal Grande F."/>
            <person name="Keller J."/>
        </authorList>
    </citation>
    <scope>NUCLEOTIDE SEQUENCE [LARGE SCALE GENOMIC DNA]</scope>
    <source>
        <strain evidence="2 3">SAG 2036</strain>
    </source>
</reference>
<evidence type="ECO:0000313" key="2">
    <source>
        <dbReference type="EMBL" id="KAK9814924.1"/>
    </source>
</evidence>
<evidence type="ECO:0000313" key="3">
    <source>
        <dbReference type="Proteomes" id="UP001465755"/>
    </source>
</evidence>
<dbReference type="Proteomes" id="UP001465755">
    <property type="component" value="Unassembled WGS sequence"/>
</dbReference>
<gene>
    <name evidence="2" type="ORF">WJX73_002156</name>
</gene>
<proteinExistence type="predicted"/>
<accession>A0AAW1Q3J2</accession>
<dbReference type="AlphaFoldDB" id="A0AAW1Q3J2"/>
<comment type="caution">
    <text evidence="2">The sequence shown here is derived from an EMBL/GenBank/DDBJ whole genome shotgun (WGS) entry which is preliminary data.</text>
</comment>
<sequence>MVGTAEITLCHFGDALLTAPAGTAAEVVMQQLVKITKASATGSELRRQGAYSNYTEAVLVEGAFEFSPGGFVEVQIHQTGATPARERPHLQASRQDEEKEINILSVTGDGDLVTKLVRLDPTMDQVIRSLFGGLTPCEWSADGTLSAGDQLFLRYQDLADGGLYQANWGLGDRISNLQGSRQTYVASMQRAAGQRCVLILEDTSGGPATALTHTRPIFWEGQKWIQIDAGAIASNRALIGSGKMRLSPGDVSDLRQQLLLIQEGVERGIPQLQQFKNLELSGALLALALPKDEGAIAELDKEAAANNFAVCLLDKMNTNRGRVPRCREITAPADDGEAAPAVTPAPAQEHPGMQ</sequence>